<feature type="compositionally biased region" description="Basic residues" evidence="1">
    <location>
        <begin position="108"/>
        <end position="119"/>
    </location>
</feature>
<feature type="region of interest" description="Disordered" evidence="1">
    <location>
        <begin position="1"/>
        <end position="131"/>
    </location>
</feature>
<dbReference type="KEGG" id="sfy:GFH48_32770"/>
<protein>
    <submittedName>
        <fullName evidence="3">Phosphotransferase</fullName>
    </submittedName>
</protein>
<feature type="compositionally biased region" description="Gly residues" evidence="1">
    <location>
        <begin position="1"/>
        <end position="10"/>
    </location>
</feature>
<feature type="compositionally biased region" description="Low complexity" evidence="1">
    <location>
        <begin position="46"/>
        <end position="59"/>
    </location>
</feature>
<feature type="compositionally biased region" description="Basic and acidic residues" evidence="1">
    <location>
        <begin position="120"/>
        <end position="131"/>
    </location>
</feature>
<feature type="compositionally biased region" description="Basic residues" evidence="1">
    <location>
        <begin position="31"/>
        <end position="45"/>
    </location>
</feature>
<dbReference type="Gene3D" id="3.90.1200.10">
    <property type="match status" value="1"/>
</dbReference>
<dbReference type="SUPFAM" id="SSF56112">
    <property type="entry name" value="Protein kinase-like (PK-like)"/>
    <property type="match status" value="1"/>
</dbReference>
<evidence type="ECO:0000259" key="2">
    <source>
        <dbReference type="Pfam" id="PF01636"/>
    </source>
</evidence>
<keyword evidence="3" id="KW-0808">Transferase</keyword>
<dbReference type="InterPro" id="IPR011009">
    <property type="entry name" value="Kinase-like_dom_sf"/>
</dbReference>
<organism evidence="3 4">
    <name type="scientific">Streptomyces fagopyri</name>
    <dbReference type="NCBI Taxonomy" id="2662397"/>
    <lineage>
        <taxon>Bacteria</taxon>
        <taxon>Bacillati</taxon>
        <taxon>Actinomycetota</taxon>
        <taxon>Actinomycetes</taxon>
        <taxon>Kitasatosporales</taxon>
        <taxon>Streptomycetaceae</taxon>
        <taxon>Streptomyces</taxon>
    </lineage>
</organism>
<keyword evidence="4" id="KW-1185">Reference proteome</keyword>
<accession>A0A5Q0LLY9</accession>
<gene>
    <name evidence="3" type="ORF">GFH48_32770</name>
</gene>
<sequence>MKPRGDGGAADGKKCPRSWGAARALPCHRPPATRRPGRPASRRPRSPGIPAARGPARVARWSRWPGGPGGRCGDARAFLSSGLPSRPTPVARSPPAARPLSAVAARCARQRARRDTRRRAREDRGAGDSRRASLRTLARYRTHPGGPVTADVLPALTAGARSAAHPVAGACAHQDSVLADRSDGTVVRHGDTVAKAHAPGTDPAGLARRLAVAAHPALAGILLTPLRPEPADLDGRAVTFWPYGTPVDPEAPEAAPWEAAATLLARLHRTPAPAGLPPMRGPVKAARAIARLRAAGPHPATAPVLRAWAALPAWARAEAAMPGPDTLCHGDLHLGQLVRHPAPAGRWLLIDVDDLGVGVPAWDLARPAAWYACGLLPADDWTRFLTAYRGAAGPAVPADGDPWPALDVAARALTVQTAALAIAKSVAARRPLDEVQQAVVDACRRMGGVPPQLGPGPTT</sequence>
<feature type="compositionally biased region" description="Low complexity" evidence="1">
    <location>
        <begin position="84"/>
        <end position="107"/>
    </location>
</feature>
<dbReference type="GO" id="GO:0016740">
    <property type="term" value="F:transferase activity"/>
    <property type="evidence" value="ECO:0007669"/>
    <property type="project" value="UniProtKB-KW"/>
</dbReference>
<dbReference type="AlphaFoldDB" id="A0A5Q0LLY9"/>
<dbReference type="InterPro" id="IPR002575">
    <property type="entry name" value="Aminoglycoside_PTrfase"/>
</dbReference>
<dbReference type="Pfam" id="PF01636">
    <property type="entry name" value="APH"/>
    <property type="match status" value="1"/>
</dbReference>
<evidence type="ECO:0000313" key="4">
    <source>
        <dbReference type="Proteomes" id="UP000326179"/>
    </source>
</evidence>
<dbReference type="Proteomes" id="UP000326179">
    <property type="component" value="Chromosome"/>
</dbReference>
<evidence type="ECO:0000256" key="1">
    <source>
        <dbReference type="SAM" id="MobiDB-lite"/>
    </source>
</evidence>
<feature type="domain" description="Aminoglycoside phosphotransferase" evidence="2">
    <location>
        <begin position="190"/>
        <end position="395"/>
    </location>
</feature>
<name>A0A5Q0LLY9_9ACTN</name>
<proteinExistence type="predicted"/>
<dbReference type="EMBL" id="CP045643">
    <property type="protein sequence ID" value="QFZ77427.1"/>
    <property type="molecule type" value="Genomic_DNA"/>
</dbReference>
<reference evidence="3 4" key="1">
    <citation type="submission" date="2019-10" db="EMBL/GenBank/DDBJ databases">
        <title>A novel species.</title>
        <authorList>
            <person name="Gao J."/>
        </authorList>
    </citation>
    <scope>NUCLEOTIDE SEQUENCE [LARGE SCALE GENOMIC DNA]</scope>
    <source>
        <strain evidence="3 4">QMT-28</strain>
    </source>
</reference>
<evidence type="ECO:0000313" key="3">
    <source>
        <dbReference type="EMBL" id="QFZ77427.1"/>
    </source>
</evidence>